<dbReference type="Proteomes" id="UP000663866">
    <property type="component" value="Unassembled WGS sequence"/>
</dbReference>
<feature type="compositionally biased region" description="Polar residues" evidence="1">
    <location>
        <begin position="9"/>
        <end position="20"/>
    </location>
</feature>
<name>A0A821CY01_9BILA</name>
<gene>
    <name evidence="2" type="ORF">OVN521_LOCUS45609</name>
</gene>
<feature type="compositionally biased region" description="Low complexity" evidence="1">
    <location>
        <begin position="58"/>
        <end position="77"/>
    </location>
</feature>
<keyword evidence="3" id="KW-1185">Reference proteome</keyword>
<sequence>EEKEDESKILSNEVQQVQSVNEDERKEETTNASVDEHSTITLAEEKIAEEFQIASSTEVENVQASSASSEEQQTQVVTDDEAKFSISNTEREPIVSEEQSLMSITPAVD</sequence>
<comment type="caution">
    <text evidence="2">The sequence shown here is derived from an EMBL/GenBank/DDBJ whole genome shotgun (WGS) entry which is preliminary data.</text>
</comment>
<evidence type="ECO:0000313" key="3">
    <source>
        <dbReference type="Proteomes" id="UP000663866"/>
    </source>
</evidence>
<protein>
    <submittedName>
        <fullName evidence="2">Uncharacterized protein</fullName>
    </submittedName>
</protein>
<dbReference type="EMBL" id="CAJOBG010075790">
    <property type="protein sequence ID" value="CAF4612806.1"/>
    <property type="molecule type" value="Genomic_DNA"/>
</dbReference>
<evidence type="ECO:0000313" key="2">
    <source>
        <dbReference type="EMBL" id="CAF4612806.1"/>
    </source>
</evidence>
<reference evidence="2" key="1">
    <citation type="submission" date="2021-02" db="EMBL/GenBank/DDBJ databases">
        <authorList>
            <person name="Nowell W R."/>
        </authorList>
    </citation>
    <scope>NUCLEOTIDE SEQUENCE</scope>
</reference>
<feature type="non-terminal residue" evidence="2">
    <location>
        <position position="1"/>
    </location>
</feature>
<evidence type="ECO:0000256" key="1">
    <source>
        <dbReference type="SAM" id="MobiDB-lite"/>
    </source>
</evidence>
<accession>A0A821CY01</accession>
<feature type="non-terminal residue" evidence="2">
    <location>
        <position position="109"/>
    </location>
</feature>
<feature type="region of interest" description="Disordered" evidence="1">
    <location>
        <begin position="58"/>
        <end position="109"/>
    </location>
</feature>
<feature type="region of interest" description="Disordered" evidence="1">
    <location>
        <begin position="1"/>
        <end position="40"/>
    </location>
</feature>
<proteinExistence type="predicted"/>
<feature type="compositionally biased region" description="Basic and acidic residues" evidence="1">
    <location>
        <begin position="22"/>
        <end position="40"/>
    </location>
</feature>
<organism evidence="2 3">
    <name type="scientific">Rotaria magnacalcarata</name>
    <dbReference type="NCBI Taxonomy" id="392030"/>
    <lineage>
        <taxon>Eukaryota</taxon>
        <taxon>Metazoa</taxon>
        <taxon>Spiralia</taxon>
        <taxon>Gnathifera</taxon>
        <taxon>Rotifera</taxon>
        <taxon>Eurotatoria</taxon>
        <taxon>Bdelloidea</taxon>
        <taxon>Philodinida</taxon>
        <taxon>Philodinidae</taxon>
        <taxon>Rotaria</taxon>
    </lineage>
</organism>
<dbReference type="AlphaFoldDB" id="A0A821CY01"/>